<name>A0AAW1L7U9_POPJA</name>
<protein>
    <submittedName>
        <fullName evidence="1">Uncharacterized protein</fullName>
    </submittedName>
</protein>
<accession>A0AAW1L7U9</accession>
<gene>
    <name evidence="1" type="ORF">QE152_g15882</name>
</gene>
<comment type="caution">
    <text evidence="1">The sequence shown here is derived from an EMBL/GenBank/DDBJ whole genome shotgun (WGS) entry which is preliminary data.</text>
</comment>
<organism evidence="1 2">
    <name type="scientific">Popillia japonica</name>
    <name type="common">Japanese beetle</name>
    <dbReference type="NCBI Taxonomy" id="7064"/>
    <lineage>
        <taxon>Eukaryota</taxon>
        <taxon>Metazoa</taxon>
        <taxon>Ecdysozoa</taxon>
        <taxon>Arthropoda</taxon>
        <taxon>Hexapoda</taxon>
        <taxon>Insecta</taxon>
        <taxon>Pterygota</taxon>
        <taxon>Neoptera</taxon>
        <taxon>Endopterygota</taxon>
        <taxon>Coleoptera</taxon>
        <taxon>Polyphaga</taxon>
        <taxon>Scarabaeiformia</taxon>
        <taxon>Scarabaeidae</taxon>
        <taxon>Rutelinae</taxon>
        <taxon>Popillia</taxon>
    </lineage>
</organism>
<evidence type="ECO:0000313" key="1">
    <source>
        <dbReference type="EMBL" id="KAK9729449.1"/>
    </source>
</evidence>
<sequence>MDKLLYLDLLDEVENAELEEENRENIHIDVVIRDPFTEINDRSFKIIFRMTKELCIYLINLVRLYMRPQVKTTDLDVPVKAKKICNMLRLYMRPQVKTTDLDVPVKAKKICNM</sequence>
<dbReference type="AlphaFoldDB" id="A0AAW1L7U9"/>
<evidence type="ECO:0000313" key="2">
    <source>
        <dbReference type="Proteomes" id="UP001458880"/>
    </source>
</evidence>
<keyword evidence="2" id="KW-1185">Reference proteome</keyword>
<reference evidence="1 2" key="1">
    <citation type="journal article" date="2024" name="BMC Genomics">
        <title>De novo assembly and annotation of Popillia japonica's genome with initial clues to its potential as an invasive pest.</title>
        <authorList>
            <person name="Cucini C."/>
            <person name="Boschi S."/>
            <person name="Funari R."/>
            <person name="Cardaioli E."/>
            <person name="Iannotti N."/>
            <person name="Marturano G."/>
            <person name="Paoli F."/>
            <person name="Bruttini M."/>
            <person name="Carapelli A."/>
            <person name="Frati F."/>
            <person name="Nardi F."/>
        </authorList>
    </citation>
    <scope>NUCLEOTIDE SEQUENCE [LARGE SCALE GENOMIC DNA]</scope>
    <source>
        <strain evidence="1">DMR45628</strain>
    </source>
</reference>
<proteinExistence type="predicted"/>
<dbReference type="Proteomes" id="UP001458880">
    <property type="component" value="Unassembled WGS sequence"/>
</dbReference>
<dbReference type="EMBL" id="JASPKY010000160">
    <property type="protein sequence ID" value="KAK9729449.1"/>
    <property type="molecule type" value="Genomic_DNA"/>
</dbReference>